<evidence type="ECO:0000256" key="2">
    <source>
        <dbReference type="ARBA" id="ARBA00023163"/>
    </source>
</evidence>
<dbReference type="InterPro" id="IPR029062">
    <property type="entry name" value="Class_I_gatase-like"/>
</dbReference>
<dbReference type="AlphaFoldDB" id="A0A2U9PRI7"/>
<dbReference type="EMBL" id="CP027541">
    <property type="protein sequence ID" value="AWT54343.1"/>
    <property type="molecule type" value="Genomic_DNA"/>
</dbReference>
<dbReference type="InterPro" id="IPR018060">
    <property type="entry name" value="HTH_AraC"/>
</dbReference>
<name>A0A2U9PRI7_MYCSE</name>
<dbReference type="PANTHER" id="PTHR43130:SF3">
    <property type="entry name" value="HTH-TYPE TRANSCRIPTIONAL REGULATOR RV1931C"/>
    <property type="match status" value="1"/>
</dbReference>
<evidence type="ECO:0000259" key="3">
    <source>
        <dbReference type="PROSITE" id="PS01124"/>
    </source>
</evidence>
<reference evidence="5" key="2">
    <citation type="submission" date="2018-03" db="EMBL/GenBank/DDBJ databases">
        <authorList>
            <person name="Derbyshire K."/>
            <person name="Gray T.A."/>
            <person name="Champion M."/>
        </authorList>
    </citation>
    <scope>NUCLEOTIDE SEQUENCE [LARGE SCALE GENOMIC DNA]</scope>
    <source>
        <strain evidence="5">MKD8</strain>
    </source>
</reference>
<dbReference type="InterPro" id="IPR009057">
    <property type="entry name" value="Homeodomain-like_sf"/>
</dbReference>
<gene>
    <name evidence="4" type="ORF">D806_033710</name>
</gene>
<dbReference type="InterPro" id="IPR052158">
    <property type="entry name" value="INH-QAR"/>
</dbReference>
<evidence type="ECO:0000256" key="1">
    <source>
        <dbReference type="ARBA" id="ARBA00023015"/>
    </source>
</evidence>
<feature type="domain" description="HTH araC/xylS-type" evidence="3">
    <location>
        <begin position="241"/>
        <end position="339"/>
    </location>
</feature>
<organism evidence="4 5">
    <name type="scientific">Mycolicibacterium smegmatis (strain MKD8)</name>
    <name type="common">Mycobacterium smegmatis</name>
    <dbReference type="NCBI Taxonomy" id="1214915"/>
    <lineage>
        <taxon>Bacteria</taxon>
        <taxon>Bacillati</taxon>
        <taxon>Actinomycetota</taxon>
        <taxon>Actinomycetes</taxon>
        <taxon>Mycobacteriales</taxon>
        <taxon>Mycobacteriaceae</taxon>
        <taxon>Mycolicibacterium</taxon>
    </lineage>
</organism>
<dbReference type="SMART" id="SM00342">
    <property type="entry name" value="HTH_ARAC"/>
    <property type="match status" value="1"/>
</dbReference>
<accession>A0A2U9PRI7</accession>
<dbReference type="Gene3D" id="3.40.50.880">
    <property type="match status" value="1"/>
</dbReference>
<dbReference type="Pfam" id="PF12833">
    <property type="entry name" value="HTH_18"/>
    <property type="match status" value="1"/>
</dbReference>
<keyword evidence="1" id="KW-0805">Transcription regulation</keyword>
<dbReference type="Proteomes" id="UP000011200">
    <property type="component" value="Chromosome"/>
</dbReference>
<keyword evidence="2" id="KW-0804">Transcription</keyword>
<dbReference type="SUPFAM" id="SSF52317">
    <property type="entry name" value="Class I glutamine amidotransferase-like"/>
    <property type="match status" value="1"/>
</dbReference>
<sequence>MAKNVGYVSLTTLPARLKLDDMKAVAVVGFSGVQALDVVGPFETFTCASRFVDDETWQLEGYEVMLASVDGQPVPASTGLGLMACPLPDPEQVDTVVIPGGAGVRQSAADPALMAWFREAAEHARRIVSVCTGAFLVAEAGLLNGCQATTHWAFADELAQRYPEVRVDPNPMFVRSSRQVWTAAGVSAGIDVALALVEDDHSTEVAKAVARWLVLSLRRPGGQAQFAAPIWTPRARRDEIRLVQEVIEANPAAPHTIDTLATSAAMSTRHFTRVFTSEVGEGPGRYVDRVRTQAARRQLEETTDTVAAIAARCGFGTPETMRRNFIRLLGVSPEAYRKAFN</sequence>
<dbReference type="Gene3D" id="1.10.10.60">
    <property type="entry name" value="Homeodomain-like"/>
    <property type="match status" value="1"/>
</dbReference>
<evidence type="ECO:0000313" key="4">
    <source>
        <dbReference type="EMBL" id="AWT54343.1"/>
    </source>
</evidence>
<dbReference type="PANTHER" id="PTHR43130">
    <property type="entry name" value="ARAC-FAMILY TRANSCRIPTIONAL REGULATOR"/>
    <property type="match status" value="1"/>
</dbReference>
<dbReference type="GO" id="GO:0003700">
    <property type="term" value="F:DNA-binding transcription factor activity"/>
    <property type="evidence" value="ECO:0007669"/>
    <property type="project" value="InterPro"/>
</dbReference>
<dbReference type="InterPro" id="IPR002818">
    <property type="entry name" value="DJ-1/PfpI"/>
</dbReference>
<dbReference type="Pfam" id="PF01965">
    <property type="entry name" value="DJ-1_PfpI"/>
    <property type="match status" value="1"/>
</dbReference>
<reference evidence="4 5" key="1">
    <citation type="journal article" date="2013" name="Genome Announc.">
        <title>Draft genome sequence of MKD8, a conjugal recipient Mycobacterium smegmatis strain.</title>
        <authorList>
            <person name="Gray T.A."/>
            <person name="Palumbo M.J."/>
            <person name="Derbyshire K.M."/>
        </authorList>
    </citation>
    <scope>NUCLEOTIDE SEQUENCE [LARGE SCALE GENOMIC DNA]</scope>
    <source>
        <strain evidence="4 5">MKD8</strain>
    </source>
</reference>
<dbReference type="GO" id="GO:0043565">
    <property type="term" value="F:sequence-specific DNA binding"/>
    <property type="evidence" value="ECO:0007669"/>
    <property type="project" value="InterPro"/>
</dbReference>
<evidence type="ECO:0000313" key="5">
    <source>
        <dbReference type="Proteomes" id="UP000011200"/>
    </source>
</evidence>
<dbReference type="PROSITE" id="PS01124">
    <property type="entry name" value="HTH_ARAC_FAMILY_2"/>
    <property type="match status" value="1"/>
</dbReference>
<dbReference type="SUPFAM" id="SSF46689">
    <property type="entry name" value="Homeodomain-like"/>
    <property type="match status" value="2"/>
</dbReference>
<proteinExistence type="predicted"/>
<dbReference type="CDD" id="cd03137">
    <property type="entry name" value="GATase1_AraC_1"/>
    <property type="match status" value="1"/>
</dbReference>
<protein>
    <submittedName>
        <fullName evidence="4">Transcriptional regulator, AraC family protein</fullName>
    </submittedName>
</protein>